<dbReference type="RefSeq" id="XP_041406292.1">
    <property type="nucleotide sequence ID" value="XM_041550358.1"/>
</dbReference>
<dbReference type="GO" id="GO:0060963">
    <property type="term" value="P:positive regulation of ribosomal protein gene transcription by RNA polymerase II"/>
    <property type="evidence" value="ECO:0007669"/>
    <property type="project" value="TreeGrafter"/>
</dbReference>
<feature type="region of interest" description="Disordered" evidence="2">
    <location>
        <begin position="1"/>
        <end position="64"/>
    </location>
</feature>
<evidence type="ECO:0000313" key="4">
    <source>
        <dbReference type="EMBL" id="CAB4254448.1"/>
    </source>
</evidence>
<feature type="coiled-coil region" evidence="1">
    <location>
        <begin position="96"/>
        <end position="123"/>
    </location>
</feature>
<feature type="compositionally biased region" description="Polar residues" evidence="2">
    <location>
        <begin position="444"/>
        <end position="458"/>
    </location>
</feature>
<evidence type="ECO:0000313" key="5">
    <source>
        <dbReference type="Proteomes" id="UP000644660"/>
    </source>
</evidence>
<evidence type="ECO:0000256" key="1">
    <source>
        <dbReference type="SAM" id="Coils"/>
    </source>
</evidence>
<reference evidence="4 5" key="1">
    <citation type="submission" date="2020-05" db="EMBL/GenBank/DDBJ databases">
        <authorList>
            <person name="Casaregola S."/>
            <person name="Devillers H."/>
            <person name="Grondin C."/>
        </authorList>
    </citation>
    <scope>NUCLEOTIDE SEQUENCE [LARGE SCALE GENOMIC DNA]</scope>
    <source>
        <strain evidence="4 5">CLIB 1767</strain>
    </source>
</reference>
<sequence>MDSDDSDYPLGYGGYRSESIPRDTSGATQPNPNTTNNIIQARNATQDDGSNVRASGPSAEGNIVSTNTTISTNVTATGVGSNLTSREFQTFIIDQMMKIQEQNETLRHKVETLEQEQEAYYLNNAKRLESGFKDIKKSVTEVSQLKKLFKEVVGIMSGERLRFLDHSDENAVDPITRTLGQEDTDYYGSGQGRTEVDYAREAHDRSILLNSDRIVVKRETDGDDGNLPLLSDQIIRNTYTATSTIPDRLNVRLPGHQHPGVISRAQVLEDEHARDSLIAAQEEGDREMENAIRTDLWKNYKMNIAIQSVYDVAKEYYEGFPGKPSLLQLERKFGSTWRRQRGQRVLFAKRKCLISRIENIIKNPKQYNLPEGIKRNQAIKVLENIRLGNNSYKGNICLMSISQLYEYLSRKDDKVEDYSLNIKQRGIPRRLILQRQREDTIMRNIQESQSASSETPGETLTGEYEQNQEHEPDELEPGQNVSENNSTNFDNIT</sequence>
<dbReference type="Proteomes" id="UP000644660">
    <property type="component" value="Unassembled WGS sequence"/>
</dbReference>
<dbReference type="GeneID" id="64857444"/>
<dbReference type="InterPro" id="IPR052146">
    <property type="entry name" value="HOT1"/>
</dbReference>
<dbReference type="PANTHER" id="PTHR37784:SF4">
    <property type="entry name" value="TRANSCRIPTION FACTOR-LIKE PROTEIN EUC1"/>
    <property type="match status" value="1"/>
</dbReference>
<comment type="caution">
    <text evidence="4">The sequence shown here is derived from an EMBL/GenBank/DDBJ whole genome shotgun (WGS) entry which is preliminary data.</text>
</comment>
<keyword evidence="5" id="KW-1185">Reference proteome</keyword>
<dbReference type="InterPro" id="IPR022210">
    <property type="entry name" value="TF_GCR1-like"/>
</dbReference>
<dbReference type="AlphaFoldDB" id="A0A8H2ZHZ6"/>
<gene>
    <name evidence="4" type="ORF">KABA2_04S06534</name>
</gene>
<dbReference type="PANTHER" id="PTHR37784">
    <property type="entry name" value="PROTEIN MSN1"/>
    <property type="match status" value="1"/>
</dbReference>
<dbReference type="EMBL" id="CAEFZW010000004">
    <property type="protein sequence ID" value="CAB4254448.1"/>
    <property type="molecule type" value="Genomic_DNA"/>
</dbReference>
<feature type="compositionally biased region" description="Polar residues" evidence="2">
    <location>
        <begin position="42"/>
        <end position="53"/>
    </location>
</feature>
<evidence type="ECO:0000256" key="2">
    <source>
        <dbReference type="SAM" id="MobiDB-lite"/>
    </source>
</evidence>
<evidence type="ECO:0000259" key="3">
    <source>
        <dbReference type="Pfam" id="PF12550"/>
    </source>
</evidence>
<keyword evidence="1" id="KW-0175">Coiled coil</keyword>
<protein>
    <recommendedName>
        <fullName evidence="3">Transcription activator GCR1-like domain-containing protein</fullName>
    </recommendedName>
</protein>
<feature type="compositionally biased region" description="Polar residues" evidence="2">
    <location>
        <begin position="479"/>
        <end position="493"/>
    </location>
</feature>
<organism evidence="4 5">
    <name type="scientific">Maudiozyma barnettii</name>
    <dbReference type="NCBI Taxonomy" id="61262"/>
    <lineage>
        <taxon>Eukaryota</taxon>
        <taxon>Fungi</taxon>
        <taxon>Dikarya</taxon>
        <taxon>Ascomycota</taxon>
        <taxon>Saccharomycotina</taxon>
        <taxon>Saccharomycetes</taxon>
        <taxon>Saccharomycetales</taxon>
        <taxon>Saccharomycetaceae</taxon>
        <taxon>Maudiozyma</taxon>
    </lineage>
</organism>
<feature type="region of interest" description="Disordered" evidence="2">
    <location>
        <begin position="444"/>
        <end position="493"/>
    </location>
</feature>
<accession>A0A8H2ZHZ6</accession>
<feature type="compositionally biased region" description="Low complexity" evidence="2">
    <location>
        <begin position="27"/>
        <end position="41"/>
    </location>
</feature>
<feature type="domain" description="Transcription activator GCR1-like" evidence="3">
    <location>
        <begin position="300"/>
        <end position="386"/>
    </location>
</feature>
<dbReference type="OrthoDB" id="428577at2759"/>
<dbReference type="GO" id="GO:0000978">
    <property type="term" value="F:RNA polymerase II cis-regulatory region sequence-specific DNA binding"/>
    <property type="evidence" value="ECO:0007669"/>
    <property type="project" value="TreeGrafter"/>
</dbReference>
<name>A0A8H2ZHZ6_9SACH</name>
<dbReference type="GO" id="GO:0000981">
    <property type="term" value="F:DNA-binding transcription factor activity, RNA polymerase II-specific"/>
    <property type="evidence" value="ECO:0007669"/>
    <property type="project" value="TreeGrafter"/>
</dbReference>
<proteinExistence type="predicted"/>
<dbReference type="Pfam" id="PF12550">
    <property type="entry name" value="GCR1_C"/>
    <property type="match status" value="1"/>
</dbReference>